<evidence type="ECO:0000313" key="13">
    <source>
        <dbReference type="EMBL" id="KAK4549334.1"/>
    </source>
</evidence>
<comment type="caution">
    <text evidence="13">The sequence shown here is derived from an EMBL/GenBank/DDBJ whole genome shotgun (WGS) entry which is preliminary data.</text>
</comment>
<keyword evidence="14" id="KW-1185">Reference proteome</keyword>
<evidence type="ECO:0000256" key="1">
    <source>
        <dbReference type="ARBA" id="ARBA00004141"/>
    </source>
</evidence>
<dbReference type="PROSITE" id="PS50216">
    <property type="entry name" value="DHHC"/>
    <property type="match status" value="1"/>
</dbReference>
<evidence type="ECO:0000256" key="3">
    <source>
        <dbReference type="ARBA" id="ARBA00022692"/>
    </source>
</evidence>
<name>A0AAV9JUQ4_9PEZI</name>
<evidence type="ECO:0000256" key="11">
    <source>
        <dbReference type="RuleBase" id="RU079119"/>
    </source>
</evidence>
<evidence type="ECO:0000256" key="10">
    <source>
        <dbReference type="ARBA" id="ARBA00048048"/>
    </source>
</evidence>
<gene>
    <name evidence="13" type="ORF">LTR36_006331</name>
</gene>
<feature type="transmembrane region" description="Helical" evidence="11">
    <location>
        <begin position="79"/>
        <end position="101"/>
    </location>
</feature>
<keyword evidence="2 11" id="KW-0808">Transferase</keyword>
<feature type="transmembrane region" description="Helical" evidence="11">
    <location>
        <begin position="259"/>
        <end position="285"/>
    </location>
</feature>
<dbReference type="GO" id="GO:0006612">
    <property type="term" value="P:protein targeting to membrane"/>
    <property type="evidence" value="ECO:0007669"/>
    <property type="project" value="TreeGrafter"/>
</dbReference>
<keyword evidence="3 11" id="KW-0812">Transmembrane</keyword>
<comment type="catalytic activity">
    <reaction evidence="10 11">
        <text>L-cysteinyl-[protein] + hexadecanoyl-CoA = S-hexadecanoyl-L-cysteinyl-[protein] + CoA</text>
        <dbReference type="Rhea" id="RHEA:36683"/>
        <dbReference type="Rhea" id="RHEA-COMP:10131"/>
        <dbReference type="Rhea" id="RHEA-COMP:11032"/>
        <dbReference type="ChEBI" id="CHEBI:29950"/>
        <dbReference type="ChEBI" id="CHEBI:57287"/>
        <dbReference type="ChEBI" id="CHEBI:57379"/>
        <dbReference type="ChEBI" id="CHEBI:74151"/>
        <dbReference type="EC" id="2.3.1.225"/>
    </reaction>
</comment>
<feature type="transmembrane region" description="Helical" evidence="11">
    <location>
        <begin position="200"/>
        <end position="223"/>
    </location>
</feature>
<keyword evidence="7" id="KW-0449">Lipoprotein</keyword>
<dbReference type="AlphaFoldDB" id="A0AAV9JUQ4"/>
<feature type="transmembrane region" description="Helical" evidence="11">
    <location>
        <begin position="107"/>
        <end position="126"/>
    </location>
</feature>
<accession>A0AAV9JUQ4</accession>
<evidence type="ECO:0000259" key="12">
    <source>
        <dbReference type="Pfam" id="PF01529"/>
    </source>
</evidence>
<sequence length="408" mass="45302">MGVLKNIAIGVLALTLLTFVALFGQLPALRKTPIGWLQRALCLRLPAALKAIDSRATGGKITSKSKRLGRYLFYEQNPVVLILFLVLLTGSAALFIWNALYQLPLGLVLPIPVVLIPPYWFTYLCASHKTHYIRPANHQDRLHDYPYDHVLFRPGTVCKTCNLAKPARSKHCSLCGYCVAKCDHHCPWVNNCLGRGNYRYFLALLLALGILQIYGAGLSYWILKPYLDVDNTASYLSSDYWLELGDGIVDAVNMGGLSIAGVGLLAATTAALPLGLLGYHCYLIWAGMTTNETQKWADWRDDMSDAIVFRTTRDKLLTHAHLRSYGDGEANPMNGAAHKGLADDLGVTEDDPCVSWPIRSAQVIVRTNDGKPPRGQEALWTRIWSLSDVDNLYDLGGWDNFMEVLHGR</sequence>
<dbReference type="EC" id="2.3.1.225" evidence="11"/>
<organism evidence="13 14">
    <name type="scientific">Oleoguttula mirabilis</name>
    <dbReference type="NCBI Taxonomy" id="1507867"/>
    <lineage>
        <taxon>Eukaryota</taxon>
        <taxon>Fungi</taxon>
        <taxon>Dikarya</taxon>
        <taxon>Ascomycota</taxon>
        <taxon>Pezizomycotina</taxon>
        <taxon>Dothideomycetes</taxon>
        <taxon>Dothideomycetidae</taxon>
        <taxon>Mycosphaerellales</taxon>
        <taxon>Teratosphaeriaceae</taxon>
        <taxon>Oleoguttula</taxon>
    </lineage>
</organism>
<reference evidence="13 14" key="1">
    <citation type="submission" date="2021-11" db="EMBL/GenBank/DDBJ databases">
        <title>Black yeast isolated from Biological Soil Crust.</title>
        <authorList>
            <person name="Kurbessoian T."/>
        </authorList>
    </citation>
    <scope>NUCLEOTIDE SEQUENCE [LARGE SCALE GENOMIC DNA]</scope>
    <source>
        <strain evidence="13 14">CCFEE 5522</strain>
    </source>
</reference>
<evidence type="ECO:0000256" key="7">
    <source>
        <dbReference type="ARBA" id="ARBA00023288"/>
    </source>
</evidence>
<evidence type="ECO:0000256" key="5">
    <source>
        <dbReference type="ARBA" id="ARBA00023136"/>
    </source>
</evidence>
<keyword evidence="8 11" id="KW-0012">Acyltransferase</keyword>
<dbReference type="InterPro" id="IPR001594">
    <property type="entry name" value="Palmitoyltrfase_DHHC"/>
</dbReference>
<dbReference type="PANTHER" id="PTHR22883">
    <property type="entry name" value="ZINC FINGER DHHC DOMAIN CONTAINING PROTEIN"/>
    <property type="match status" value="1"/>
</dbReference>
<dbReference type="Proteomes" id="UP001324427">
    <property type="component" value="Unassembled WGS sequence"/>
</dbReference>
<evidence type="ECO:0000256" key="6">
    <source>
        <dbReference type="ARBA" id="ARBA00023139"/>
    </source>
</evidence>
<dbReference type="EMBL" id="JAVFHQ010000004">
    <property type="protein sequence ID" value="KAK4549334.1"/>
    <property type="molecule type" value="Genomic_DNA"/>
</dbReference>
<evidence type="ECO:0000256" key="9">
    <source>
        <dbReference type="ARBA" id="ARBA00038298"/>
    </source>
</evidence>
<proteinExistence type="inferred from homology"/>
<keyword evidence="5 11" id="KW-0472">Membrane</keyword>
<dbReference type="GO" id="GO:0005783">
    <property type="term" value="C:endoplasmic reticulum"/>
    <property type="evidence" value="ECO:0007669"/>
    <property type="project" value="TreeGrafter"/>
</dbReference>
<dbReference type="InterPro" id="IPR039859">
    <property type="entry name" value="PFA4/ZDH16/20/ERF2-like"/>
</dbReference>
<comment type="domain">
    <text evidence="11">The DHHC domain is required for palmitoyltransferase activity.</text>
</comment>
<dbReference type="GO" id="GO:0005794">
    <property type="term" value="C:Golgi apparatus"/>
    <property type="evidence" value="ECO:0007669"/>
    <property type="project" value="TreeGrafter"/>
</dbReference>
<dbReference type="GO" id="GO:0016020">
    <property type="term" value="C:membrane"/>
    <property type="evidence" value="ECO:0007669"/>
    <property type="project" value="UniProtKB-SubCell"/>
</dbReference>
<evidence type="ECO:0000256" key="4">
    <source>
        <dbReference type="ARBA" id="ARBA00022989"/>
    </source>
</evidence>
<feature type="transmembrane region" description="Helical" evidence="11">
    <location>
        <begin position="6"/>
        <end position="29"/>
    </location>
</feature>
<comment type="similarity">
    <text evidence="9">Belongs to the DHHC palmitoyltransferase family. PFA5 subfamily.</text>
</comment>
<protein>
    <recommendedName>
        <fullName evidence="11">Palmitoyltransferase</fullName>
        <ecNumber evidence="11">2.3.1.225</ecNumber>
    </recommendedName>
</protein>
<evidence type="ECO:0000256" key="2">
    <source>
        <dbReference type="ARBA" id="ARBA00022679"/>
    </source>
</evidence>
<keyword evidence="4 11" id="KW-1133">Transmembrane helix</keyword>
<dbReference type="Pfam" id="PF01529">
    <property type="entry name" value="DHHC"/>
    <property type="match status" value="1"/>
</dbReference>
<evidence type="ECO:0000313" key="14">
    <source>
        <dbReference type="Proteomes" id="UP001324427"/>
    </source>
</evidence>
<evidence type="ECO:0000256" key="8">
    <source>
        <dbReference type="ARBA" id="ARBA00023315"/>
    </source>
</evidence>
<feature type="domain" description="Palmitoyltransferase DHHC" evidence="12">
    <location>
        <begin position="156"/>
        <end position="296"/>
    </location>
</feature>
<dbReference type="PANTHER" id="PTHR22883:SF23">
    <property type="entry name" value="PALMITOYLTRANSFERASE ZDHHC6"/>
    <property type="match status" value="1"/>
</dbReference>
<keyword evidence="6" id="KW-0564">Palmitate</keyword>
<comment type="subcellular location">
    <subcellularLocation>
        <location evidence="1">Membrane</location>
        <topology evidence="1">Multi-pass membrane protein</topology>
    </subcellularLocation>
</comment>
<dbReference type="GO" id="GO:0019706">
    <property type="term" value="F:protein-cysteine S-palmitoyltransferase activity"/>
    <property type="evidence" value="ECO:0007669"/>
    <property type="project" value="UniProtKB-EC"/>
</dbReference>